<dbReference type="Pfam" id="PF03649">
    <property type="entry name" value="UPF0014"/>
    <property type="match status" value="1"/>
</dbReference>
<feature type="transmembrane region" description="Helical" evidence="6">
    <location>
        <begin position="37"/>
        <end position="58"/>
    </location>
</feature>
<evidence type="ECO:0000256" key="5">
    <source>
        <dbReference type="ARBA" id="ARBA00023136"/>
    </source>
</evidence>
<feature type="transmembrane region" description="Helical" evidence="6">
    <location>
        <begin position="93"/>
        <end position="118"/>
    </location>
</feature>
<dbReference type="EMBL" id="JBEPLU010000003">
    <property type="protein sequence ID" value="MET3528243.1"/>
    <property type="molecule type" value="Genomic_DNA"/>
</dbReference>
<accession>A0ABV2EMG5</accession>
<reference evidence="7 8" key="1">
    <citation type="submission" date="2024-06" db="EMBL/GenBank/DDBJ databases">
        <title>Genomic Encyclopedia of Type Strains, Phase IV (KMG-IV): sequencing the most valuable type-strain genomes for metagenomic binning, comparative biology and taxonomic classification.</title>
        <authorList>
            <person name="Goeker M."/>
        </authorList>
    </citation>
    <scope>NUCLEOTIDE SEQUENCE [LARGE SCALE GENOMIC DNA]</scope>
    <source>
        <strain evidence="7 8">DSM 17809</strain>
    </source>
</reference>
<dbReference type="Proteomes" id="UP001549110">
    <property type="component" value="Unassembled WGS sequence"/>
</dbReference>
<evidence type="ECO:0000256" key="6">
    <source>
        <dbReference type="SAM" id="Phobius"/>
    </source>
</evidence>
<dbReference type="PANTHER" id="PTHR30028">
    <property type="entry name" value="UPF0014 INNER MEMBRANE PROTEIN YBBM-RELATED"/>
    <property type="match status" value="1"/>
</dbReference>
<gene>
    <name evidence="7" type="ORF">ABID41_003382</name>
</gene>
<evidence type="ECO:0000313" key="8">
    <source>
        <dbReference type="Proteomes" id="UP001549110"/>
    </source>
</evidence>
<dbReference type="PANTHER" id="PTHR30028:SF0">
    <property type="entry name" value="PROTEIN ALUMINUM SENSITIVE 3"/>
    <property type="match status" value="1"/>
</dbReference>
<feature type="transmembrane region" description="Helical" evidence="6">
    <location>
        <begin position="130"/>
        <end position="152"/>
    </location>
</feature>
<comment type="caution">
    <text evidence="7">The sequence shown here is derived from an EMBL/GenBank/DDBJ whole genome shotgun (WGS) entry which is preliminary data.</text>
</comment>
<feature type="transmembrane region" description="Helical" evidence="6">
    <location>
        <begin position="195"/>
        <end position="213"/>
    </location>
</feature>
<dbReference type="InterPro" id="IPR005226">
    <property type="entry name" value="UPF0014_fam"/>
</dbReference>
<comment type="subcellular location">
    <subcellularLocation>
        <location evidence="1">Membrane</location>
        <topology evidence="1">Multi-pass membrane protein</topology>
    </subcellularLocation>
</comment>
<keyword evidence="5 6" id="KW-0472">Membrane</keyword>
<keyword evidence="4 6" id="KW-1133">Transmembrane helix</keyword>
<proteinExistence type="inferred from homology"/>
<protein>
    <submittedName>
        <fullName evidence="7">ABC transport system permease protein</fullName>
    </submittedName>
</protein>
<feature type="transmembrane region" description="Helical" evidence="6">
    <location>
        <begin position="225"/>
        <end position="251"/>
    </location>
</feature>
<sequence>MTPISLTPWDLAAAGSLIAFDAVLSIALRLDLHRRILWAAARMVVQLLAIGVLLRFVFDSRHPALTVAIVAAMAAIAAREMTVRTERRLPGPVGFGLSLGAVILATLVALGLALATAIRPTPWYDPRYAIAIAGIVLGSVLNAGSLTLDGVLSGAARERAAIEAQLALGASFRASTAPLLREALRRGLLPAVNQMSAAGVITLPGAMTGQILAGVEPMEAVKYQILLMFLLTGASALAAVVVGFGAMRLLTDDRQRLRLDRLVS</sequence>
<evidence type="ECO:0000256" key="2">
    <source>
        <dbReference type="ARBA" id="ARBA00005268"/>
    </source>
</evidence>
<name>A0ABV2EMG5_9CAUL</name>
<keyword evidence="3 6" id="KW-0812">Transmembrane</keyword>
<dbReference type="RefSeq" id="WP_354298206.1">
    <property type="nucleotide sequence ID" value="NZ_JBEPLU010000003.1"/>
</dbReference>
<feature type="transmembrane region" description="Helical" evidence="6">
    <location>
        <begin position="64"/>
        <end position="81"/>
    </location>
</feature>
<organism evidence="7 8">
    <name type="scientific">Phenylobacterium koreense</name>
    <dbReference type="NCBI Taxonomy" id="266125"/>
    <lineage>
        <taxon>Bacteria</taxon>
        <taxon>Pseudomonadati</taxon>
        <taxon>Pseudomonadota</taxon>
        <taxon>Alphaproteobacteria</taxon>
        <taxon>Caulobacterales</taxon>
        <taxon>Caulobacteraceae</taxon>
        <taxon>Phenylobacterium</taxon>
    </lineage>
</organism>
<evidence type="ECO:0000256" key="3">
    <source>
        <dbReference type="ARBA" id="ARBA00022692"/>
    </source>
</evidence>
<evidence type="ECO:0000256" key="1">
    <source>
        <dbReference type="ARBA" id="ARBA00004141"/>
    </source>
</evidence>
<evidence type="ECO:0000313" key="7">
    <source>
        <dbReference type="EMBL" id="MET3528243.1"/>
    </source>
</evidence>
<comment type="similarity">
    <text evidence="2">Belongs to the UPF0014 family.</text>
</comment>
<feature type="transmembrane region" description="Helical" evidence="6">
    <location>
        <begin position="12"/>
        <end position="30"/>
    </location>
</feature>
<keyword evidence="8" id="KW-1185">Reference proteome</keyword>
<evidence type="ECO:0000256" key="4">
    <source>
        <dbReference type="ARBA" id="ARBA00022989"/>
    </source>
</evidence>